<evidence type="ECO:0000256" key="7">
    <source>
        <dbReference type="ARBA" id="ARBA00018638"/>
    </source>
</evidence>
<protein>
    <recommendedName>
        <fullName evidence="7">Penicillin-binding protein 1A</fullName>
        <ecNumber evidence="24">2.4.99.28</ecNumber>
        <ecNumber evidence="6">3.4.16.4</ecNumber>
    </recommendedName>
</protein>
<evidence type="ECO:0000256" key="11">
    <source>
        <dbReference type="ARBA" id="ARBA00022676"/>
    </source>
</evidence>
<evidence type="ECO:0000256" key="12">
    <source>
        <dbReference type="ARBA" id="ARBA00022679"/>
    </source>
</evidence>
<evidence type="ECO:0000256" key="9">
    <source>
        <dbReference type="ARBA" id="ARBA00022645"/>
    </source>
</evidence>
<dbReference type="SUPFAM" id="SSF53955">
    <property type="entry name" value="Lysozyme-like"/>
    <property type="match status" value="1"/>
</dbReference>
<evidence type="ECO:0000256" key="6">
    <source>
        <dbReference type="ARBA" id="ARBA00012448"/>
    </source>
</evidence>
<evidence type="ECO:0000256" key="1">
    <source>
        <dbReference type="ARBA" id="ARBA00002624"/>
    </source>
</evidence>
<keyword evidence="16" id="KW-0735">Signal-anchor</keyword>
<comment type="similarity">
    <text evidence="5">In the N-terminal section; belongs to the glycosyltransferase 51 family.</text>
</comment>
<evidence type="ECO:0000256" key="13">
    <source>
        <dbReference type="ARBA" id="ARBA00022692"/>
    </source>
</evidence>
<dbReference type="InterPro" id="IPR001264">
    <property type="entry name" value="Glyco_trans_51"/>
</dbReference>
<name>R6NB24_9FIRM</name>
<comment type="function">
    <text evidence="1">Cell wall formation. Synthesis of cross-linked peptidoglycan from the lipid intermediates. The enzyme has a penicillin-insensitive transglycosylase N-terminal domain (formation of linear glycan strands) and a penicillin-sensitive transpeptidase C-terminal domain (cross-linking of the peptide subunits).</text>
</comment>
<evidence type="ECO:0000256" key="18">
    <source>
        <dbReference type="ARBA" id="ARBA00022989"/>
    </source>
</evidence>
<keyword evidence="21" id="KW-0511">Multifunctional enzyme</keyword>
<keyword evidence="20" id="KW-0046">Antibiotic resistance</keyword>
<keyword evidence="18 27" id="KW-1133">Transmembrane helix</keyword>
<keyword evidence="19 27" id="KW-0472">Membrane</keyword>
<comment type="pathway">
    <text evidence="3">Cell wall biogenesis; peptidoglycan biosynthesis.</text>
</comment>
<evidence type="ECO:0000256" key="27">
    <source>
        <dbReference type="SAM" id="Phobius"/>
    </source>
</evidence>
<comment type="subcellular location">
    <subcellularLocation>
        <location evidence="2">Cell membrane</location>
        <topology evidence="2">Single-pass type II membrane protein</topology>
    </subcellularLocation>
</comment>
<keyword evidence="11" id="KW-0328">Glycosyltransferase</keyword>
<dbReference type="InterPro" id="IPR036950">
    <property type="entry name" value="PBP_transglycosylase"/>
</dbReference>
<evidence type="ECO:0000256" key="20">
    <source>
        <dbReference type="ARBA" id="ARBA00023251"/>
    </source>
</evidence>
<reference evidence="29" key="1">
    <citation type="submission" date="2012-11" db="EMBL/GenBank/DDBJ databases">
        <title>Dependencies among metagenomic species, viruses, plasmids and units of genetic variation.</title>
        <authorList>
            <person name="Nielsen H.B."/>
            <person name="Almeida M."/>
            <person name="Juncker A.S."/>
            <person name="Rasmussen S."/>
            <person name="Li J."/>
            <person name="Sunagawa S."/>
            <person name="Plichta D."/>
            <person name="Gautier L."/>
            <person name="Le Chatelier E."/>
            <person name="Peletier E."/>
            <person name="Bonde I."/>
            <person name="Nielsen T."/>
            <person name="Manichanh C."/>
            <person name="Arumugam M."/>
            <person name="Batto J."/>
            <person name="Santos M.B.Q.D."/>
            <person name="Blom N."/>
            <person name="Borruel N."/>
            <person name="Burgdorf K.S."/>
            <person name="Boumezbeur F."/>
            <person name="Casellas F."/>
            <person name="Dore J."/>
            <person name="Guarner F."/>
            <person name="Hansen T."/>
            <person name="Hildebrand F."/>
            <person name="Kaas R.S."/>
            <person name="Kennedy S."/>
            <person name="Kristiansen K."/>
            <person name="Kultima J.R."/>
            <person name="Leonard P."/>
            <person name="Levenez F."/>
            <person name="Lund O."/>
            <person name="Moumen B."/>
            <person name="Le Paslier D."/>
            <person name="Pons N."/>
            <person name="Pedersen O."/>
            <person name="Prifti E."/>
            <person name="Qin J."/>
            <person name="Raes J."/>
            <person name="Tap J."/>
            <person name="Tims S."/>
            <person name="Ussery D.W."/>
            <person name="Yamada T."/>
            <person name="MetaHit consortium"/>
            <person name="Renault P."/>
            <person name="Sicheritz-Ponten T."/>
            <person name="Bork P."/>
            <person name="Wang J."/>
            <person name="Brunak S."/>
            <person name="Ehrlich S.D."/>
        </authorList>
    </citation>
    <scope>NUCLEOTIDE SEQUENCE [LARGE SCALE GENOMIC DNA]</scope>
</reference>
<dbReference type="EMBL" id="CBEP010000119">
    <property type="protein sequence ID" value="CDC05489.1"/>
    <property type="molecule type" value="Genomic_DNA"/>
</dbReference>
<dbReference type="EC" id="2.4.99.28" evidence="24"/>
<evidence type="ECO:0000256" key="17">
    <source>
        <dbReference type="ARBA" id="ARBA00022984"/>
    </source>
</evidence>
<dbReference type="AlphaFoldDB" id="R6NB24"/>
<dbReference type="GO" id="GO:0009002">
    <property type="term" value="F:serine-type D-Ala-D-Ala carboxypeptidase activity"/>
    <property type="evidence" value="ECO:0007669"/>
    <property type="project" value="UniProtKB-EC"/>
</dbReference>
<evidence type="ECO:0000313" key="29">
    <source>
        <dbReference type="EMBL" id="CDC05489.1"/>
    </source>
</evidence>
<dbReference type="GO" id="GO:0005886">
    <property type="term" value="C:plasma membrane"/>
    <property type="evidence" value="ECO:0007669"/>
    <property type="project" value="UniProtKB-SubCell"/>
</dbReference>
<dbReference type="EC" id="3.4.16.4" evidence="6"/>
<dbReference type="GO" id="GO:0009252">
    <property type="term" value="P:peptidoglycan biosynthetic process"/>
    <property type="evidence" value="ECO:0007669"/>
    <property type="project" value="UniProtKB-UniPathway"/>
</dbReference>
<evidence type="ECO:0000256" key="23">
    <source>
        <dbReference type="ARBA" id="ARBA00034000"/>
    </source>
</evidence>
<dbReference type="UniPathway" id="UPA00219"/>
<evidence type="ECO:0000256" key="24">
    <source>
        <dbReference type="ARBA" id="ARBA00044770"/>
    </source>
</evidence>
<keyword evidence="10" id="KW-0645">Protease</keyword>
<dbReference type="GO" id="GO:0006508">
    <property type="term" value="P:proteolysis"/>
    <property type="evidence" value="ECO:0007669"/>
    <property type="project" value="UniProtKB-KW"/>
</dbReference>
<proteinExistence type="inferred from homology"/>
<accession>R6NB24</accession>
<evidence type="ECO:0000256" key="21">
    <source>
        <dbReference type="ARBA" id="ARBA00023268"/>
    </source>
</evidence>
<evidence type="ECO:0000313" key="30">
    <source>
        <dbReference type="Proteomes" id="UP000018168"/>
    </source>
</evidence>
<dbReference type="GO" id="GO:0008360">
    <property type="term" value="P:regulation of cell shape"/>
    <property type="evidence" value="ECO:0007669"/>
    <property type="project" value="UniProtKB-KW"/>
</dbReference>
<dbReference type="GO" id="GO:0046677">
    <property type="term" value="P:response to antibiotic"/>
    <property type="evidence" value="ECO:0007669"/>
    <property type="project" value="UniProtKB-KW"/>
</dbReference>
<dbReference type="GO" id="GO:0071555">
    <property type="term" value="P:cell wall organization"/>
    <property type="evidence" value="ECO:0007669"/>
    <property type="project" value="UniProtKB-KW"/>
</dbReference>
<evidence type="ECO:0000256" key="4">
    <source>
        <dbReference type="ARBA" id="ARBA00007090"/>
    </source>
</evidence>
<feature type="transmembrane region" description="Helical" evidence="27">
    <location>
        <begin position="12"/>
        <end position="33"/>
    </location>
</feature>
<keyword evidence="14" id="KW-0378">Hydrolase</keyword>
<feature type="domain" description="Glycosyl transferase family 51" evidence="28">
    <location>
        <begin position="53"/>
        <end position="222"/>
    </location>
</feature>
<dbReference type="Gene3D" id="1.10.3810.10">
    <property type="entry name" value="Biosynthetic peptidoglycan transglycosylase-like"/>
    <property type="match status" value="1"/>
</dbReference>
<dbReference type="Pfam" id="PF00912">
    <property type="entry name" value="Transgly"/>
    <property type="match status" value="1"/>
</dbReference>
<dbReference type="GO" id="GO:0030288">
    <property type="term" value="C:outer membrane-bounded periplasmic space"/>
    <property type="evidence" value="ECO:0007669"/>
    <property type="project" value="TreeGrafter"/>
</dbReference>
<comment type="catalytic activity">
    <reaction evidence="23">
        <text>Preferential cleavage: (Ac)2-L-Lys-D-Ala-|-D-Ala. Also transpeptidation of peptidyl-alanyl moieties that are N-acyl substituents of D-alanine.</text>
        <dbReference type="EC" id="3.4.16.4"/>
    </reaction>
</comment>
<evidence type="ECO:0000256" key="2">
    <source>
        <dbReference type="ARBA" id="ARBA00004401"/>
    </source>
</evidence>
<dbReference type="Proteomes" id="UP000018168">
    <property type="component" value="Unassembled WGS sequence"/>
</dbReference>
<dbReference type="PANTHER" id="PTHR32282">
    <property type="entry name" value="BINDING PROTEIN TRANSPEPTIDASE, PUTATIVE-RELATED"/>
    <property type="match status" value="1"/>
</dbReference>
<keyword evidence="22" id="KW-0961">Cell wall biogenesis/degradation</keyword>
<evidence type="ECO:0000256" key="3">
    <source>
        <dbReference type="ARBA" id="ARBA00004752"/>
    </source>
</evidence>
<comment type="catalytic activity">
    <reaction evidence="25">
        <text>[GlcNAc-(1-&gt;4)-Mur2Ac(oyl-L-Ala-gamma-D-Glu-L-Lys-D-Ala-D-Ala)](n)-di-trans,octa-cis-undecaprenyl diphosphate + beta-D-GlcNAc-(1-&gt;4)-Mur2Ac(oyl-L-Ala-gamma-D-Glu-L-Lys-D-Ala-D-Ala)-di-trans,octa-cis-undecaprenyl diphosphate = [GlcNAc-(1-&gt;4)-Mur2Ac(oyl-L-Ala-gamma-D-Glu-L-Lys-D-Ala-D-Ala)](n+1)-di-trans,octa-cis-undecaprenyl diphosphate + di-trans,octa-cis-undecaprenyl diphosphate + H(+)</text>
        <dbReference type="Rhea" id="RHEA:23708"/>
        <dbReference type="Rhea" id="RHEA-COMP:9602"/>
        <dbReference type="Rhea" id="RHEA-COMP:9603"/>
        <dbReference type="ChEBI" id="CHEBI:15378"/>
        <dbReference type="ChEBI" id="CHEBI:58405"/>
        <dbReference type="ChEBI" id="CHEBI:60033"/>
        <dbReference type="ChEBI" id="CHEBI:78435"/>
        <dbReference type="EC" id="2.4.99.28"/>
    </reaction>
</comment>
<evidence type="ECO:0000256" key="5">
    <source>
        <dbReference type="ARBA" id="ARBA00007739"/>
    </source>
</evidence>
<dbReference type="FunFam" id="1.10.3810.10:FF:000001">
    <property type="entry name" value="Penicillin-binding protein 1A"/>
    <property type="match status" value="1"/>
</dbReference>
<keyword evidence="15" id="KW-0133">Cell shape</keyword>
<keyword evidence="17" id="KW-0573">Peptidoglycan synthesis</keyword>
<evidence type="ECO:0000256" key="25">
    <source>
        <dbReference type="ARBA" id="ARBA00049902"/>
    </source>
</evidence>
<evidence type="ECO:0000256" key="16">
    <source>
        <dbReference type="ARBA" id="ARBA00022968"/>
    </source>
</evidence>
<keyword evidence="13 27" id="KW-0812">Transmembrane</keyword>
<dbReference type="GO" id="GO:0008955">
    <property type="term" value="F:peptidoglycan glycosyltransferase activity"/>
    <property type="evidence" value="ECO:0007669"/>
    <property type="project" value="UniProtKB-EC"/>
</dbReference>
<sequence>MKKKPKSLIKKLIFHSIAALFCITAIISLVFGVKGYSMYREAVKAYPISQMVSSIQNRENFVEFDELPTIYIDAVISAEDKRFESHCGVDFIAIGRAVWNDIKAMSFVEGGSTITQQIAKNQYYTQEKKLERKFAEIFTAIELEKYCSKQEIFELYVNTIYFGDGYYGIYDAAKGYYGKLPSELSDYEAIMLAGLPNAPSAYSLNTNPDLAFSRMNIVLSRMVECGVITQEQADDILVNGN</sequence>
<evidence type="ECO:0000256" key="19">
    <source>
        <dbReference type="ARBA" id="ARBA00023136"/>
    </source>
</evidence>
<evidence type="ECO:0000256" key="22">
    <source>
        <dbReference type="ARBA" id="ARBA00023316"/>
    </source>
</evidence>
<keyword evidence="9" id="KW-0121">Carboxypeptidase</keyword>
<comment type="pathway">
    <text evidence="26">Glycan biosynthesis.</text>
</comment>
<dbReference type="InterPro" id="IPR023346">
    <property type="entry name" value="Lysozyme-like_dom_sf"/>
</dbReference>
<keyword evidence="12" id="KW-0808">Transferase</keyword>
<evidence type="ECO:0000256" key="15">
    <source>
        <dbReference type="ARBA" id="ARBA00022960"/>
    </source>
</evidence>
<evidence type="ECO:0000256" key="10">
    <source>
        <dbReference type="ARBA" id="ARBA00022670"/>
    </source>
</evidence>
<dbReference type="InterPro" id="IPR050396">
    <property type="entry name" value="Glycosyltr_51/Transpeptidase"/>
</dbReference>
<comment type="similarity">
    <text evidence="4">In the C-terminal section; belongs to the transpeptidase family.</text>
</comment>
<evidence type="ECO:0000259" key="28">
    <source>
        <dbReference type="Pfam" id="PF00912"/>
    </source>
</evidence>
<evidence type="ECO:0000256" key="26">
    <source>
        <dbReference type="ARBA" id="ARBA00060592"/>
    </source>
</evidence>
<comment type="caution">
    <text evidence="29">The sequence shown here is derived from an EMBL/GenBank/DDBJ whole genome shotgun (WGS) entry which is preliminary data.</text>
</comment>
<organism evidence="29 30">
    <name type="scientific">[Clostridium] leptum CAG:27</name>
    <dbReference type="NCBI Taxonomy" id="1263068"/>
    <lineage>
        <taxon>Bacteria</taxon>
        <taxon>Bacillati</taxon>
        <taxon>Bacillota</taxon>
        <taxon>Clostridia</taxon>
        <taxon>Eubacteriales</taxon>
        <taxon>Oscillospiraceae</taxon>
        <taxon>Oscillospiraceae incertae sedis</taxon>
    </lineage>
</organism>
<gene>
    <name evidence="29" type="ORF">BN578_00968</name>
</gene>
<dbReference type="PANTHER" id="PTHR32282:SF11">
    <property type="entry name" value="PENICILLIN-BINDING PROTEIN 1B"/>
    <property type="match status" value="1"/>
</dbReference>
<evidence type="ECO:0000256" key="14">
    <source>
        <dbReference type="ARBA" id="ARBA00022801"/>
    </source>
</evidence>
<keyword evidence="8" id="KW-1003">Cell membrane</keyword>
<evidence type="ECO:0000256" key="8">
    <source>
        <dbReference type="ARBA" id="ARBA00022475"/>
    </source>
</evidence>